<feature type="compositionally biased region" description="Polar residues" evidence="2">
    <location>
        <begin position="1731"/>
        <end position="1741"/>
    </location>
</feature>
<dbReference type="Proteomes" id="UP000612055">
    <property type="component" value="Unassembled WGS sequence"/>
</dbReference>
<dbReference type="InterPro" id="IPR051425">
    <property type="entry name" value="Formin_Homology"/>
</dbReference>
<feature type="region of interest" description="Disordered" evidence="2">
    <location>
        <begin position="183"/>
        <end position="228"/>
    </location>
</feature>
<reference evidence="3" key="1">
    <citation type="journal article" date="2020" name="bioRxiv">
        <title>Comparative genomics of Chlamydomonas.</title>
        <authorList>
            <person name="Craig R.J."/>
            <person name="Hasan A.R."/>
            <person name="Ness R.W."/>
            <person name="Keightley P.D."/>
        </authorList>
    </citation>
    <scope>NUCLEOTIDE SEQUENCE</scope>
    <source>
        <strain evidence="3">CCAP 11/70</strain>
    </source>
</reference>
<keyword evidence="1" id="KW-0175">Coiled coil</keyword>
<feature type="compositionally biased region" description="Low complexity" evidence="2">
    <location>
        <begin position="1"/>
        <end position="26"/>
    </location>
</feature>
<dbReference type="PANTHER" id="PTHR45725">
    <property type="entry name" value="FORMIN HOMOLOGY 2 FAMILY MEMBER"/>
    <property type="match status" value="1"/>
</dbReference>
<feature type="region of interest" description="Disordered" evidence="2">
    <location>
        <begin position="1"/>
        <end position="43"/>
    </location>
</feature>
<proteinExistence type="predicted"/>
<evidence type="ECO:0000313" key="4">
    <source>
        <dbReference type="Proteomes" id="UP000612055"/>
    </source>
</evidence>
<protein>
    <submittedName>
        <fullName evidence="3">Uncharacterized protein</fullName>
    </submittedName>
</protein>
<gene>
    <name evidence="3" type="ORF">HYH03_002658</name>
</gene>
<evidence type="ECO:0000313" key="3">
    <source>
        <dbReference type="EMBL" id="KAG2499724.1"/>
    </source>
</evidence>
<keyword evidence="4" id="KW-1185">Reference proteome</keyword>
<feature type="region of interest" description="Disordered" evidence="2">
    <location>
        <begin position="1291"/>
        <end position="1313"/>
    </location>
</feature>
<feature type="compositionally biased region" description="Low complexity" evidence="2">
    <location>
        <begin position="1708"/>
        <end position="1730"/>
    </location>
</feature>
<feature type="compositionally biased region" description="Acidic residues" evidence="2">
    <location>
        <begin position="904"/>
        <end position="914"/>
    </location>
</feature>
<dbReference type="PANTHER" id="PTHR45725:SF18">
    <property type="entry name" value="ORC1-LIKE AAA ATPASE DOMAIN-CONTAINING PROTEIN"/>
    <property type="match status" value="1"/>
</dbReference>
<feature type="region of interest" description="Disordered" evidence="2">
    <location>
        <begin position="895"/>
        <end position="915"/>
    </location>
</feature>
<feature type="compositionally biased region" description="Gly residues" evidence="2">
    <location>
        <begin position="1687"/>
        <end position="1700"/>
    </location>
</feature>
<evidence type="ECO:0000256" key="2">
    <source>
        <dbReference type="SAM" id="MobiDB-lite"/>
    </source>
</evidence>
<comment type="caution">
    <text evidence="3">The sequence shown here is derived from an EMBL/GenBank/DDBJ whole genome shotgun (WGS) entry which is preliminary data.</text>
</comment>
<feature type="compositionally biased region" description="Low complexity" evidence="2">
    <location>
        <begin position="1613"/>
        <end position="1626"/>
    </location>
</feature>
<feature type="region of interest" description="Disordered" evidence="2">
    <location>
        <begin position="1596"/>
        <end position="1741"/>
    </location>
</feature>
<name>A0A835YDJ1_9CHLO</name>
<dbReference type="EMBL" id="JAEHOE010000006">
    <property type="protein sequence ID" value="KAG2499724.1"/>
    <property type="molecule type" value="Genomic_DNA"/>
</dbReference>
<feature type="compositionally biased region" description="Acidic residues" evidence="2">
    <location>
        <begin position="758"/>
        <end position="776"/>
    </location>
</feature>
<feature type="coiled-coil region" evidence="1">
    <location>
        <begin position="1432"/>
        <end position="1466"/>
    </location>
</feature>
<organism evidence="3 4">
    <name type="scientific">Edaphochlamys debaryana</name>
    <dbReference type="NCBI Taxonomy" id="47281"/>
    <lineage>
        <taxon>Eukaryota</taxon>
        <taxon>Viridiplantae</taxon>
        <taxon>Chlorophyta</taxon>
        <taxon>core chlorophytes</taxon>
        <taxon>Chlorophyceae</taxon>
        <taxon>CS clade</taxon>
        <taxon>Chlamydomonadales</taxon>
        <taxon>Chlamydomonadales incertae sedis</taxon>
        <taxon>Edaphochlamys</taxon>
    </lineage>
</organism>
<sequence length="1741" mass="184058">MARAKPAATATTAAAAAAARPPAARTMRSPSKKKPSQADKNLQVADELAQRGVRVLAKVVGQTKHMKAALDVLNSARDQASPSSPALSEDAKRVDEAQRAYWRSIAIDSANCSHNSVADVQSELLSRRQLIMSNGAIDRVNTLEGVGVVVPAFIKDVVMCLQEGTDTAAVPAASSAIPTELLAEPPAEPPTAAEPPAAPKSTAKKRKLPASADQPAPKKRRPTRKPCATAEVSDTYMAYLCDAINLFNKHRNPALVSALLASIGLEIKAPHINSAAERDALLALLQQHTPPDAAAPTGGDTVAGPIAPPAALFAKLTECTVPELRLRLERLNDFRLRPLYGRRVSHVMPATRHALWTVLRSHGDVTTRRLGPLRALQNAYAELFRRTCPPVLRTRITVVVQRLRAALNLSDAEHERVSKYLEDLVCTLSRMPRRSTLALNFAYTAALEADDPAVLEALLNLLSKKACNQTFWKNLLMYLVAGRTVNNAKFNELIQAAMAVEPPTFGLERVVLNDAPSAAGDEDTEQARKERAELAAELHIAETLPARLDQPLAYAARTLRTAVINMITSTMSSHLQRLLNARLAAAQAADTASPKLRDLTGYDFQQAVYAPCTNLAQLKADLGLTDELLQLRAEVRARLQVGESASETLAPEKIAKQVHNFYLVMRFNHWMAGQLGELGVRGLKLLPIGAMKAKFVRLDKKSLLALAELTLSTPDRAALMAYKTDAPQKKADLADAKAKFDEFISPAALKKIKKLLPQEDDDDDDDDDDDNQDDNNNDNNDGKGNDARNQGIAVNSEQQLTLDEQLKQRLKELGVPEKALPHIAKYLEIWSELNALEQAAIHCMFAHVRDDNKTKKNKNKNDADEDLDWAKDASLKDAQLTAEADADAIEAGYVPASADANVDGSDDDDNDDEGNTAAAMACVGASMGAASVWAAKPKAKRLEALRHAAEHKAEVAATKAREAKAAWVEAVAAADAAAADAAAASASTSALTSTAATTAAMTATTTQAKATAARLEKARLAAARELVTAATNIAKAKTAAKVPAADTPAELAEHEAARKLVTSIAGKLAILGIDPGRTCLATVVLLLGNDRKQQFEWRLTRGQYHNDSGCTAFLRKQARWLAPLQGDFARMGADDAGLKSGQLDDLVAYNRAYLAAADKWWASALDMRVRCAAFSVHVGKQRTLSSFASRVLTLRMLLDANEATRNLDILVAYGSAGPTMKPTGRGELAVPTTGMYLAFERAVKGPHGEAVRALPSPYLENEAYSTKIDNDTEKAKLGTYRHLTLARVVPRAAASGDSPDAKPPPPLNEAAPPMEPLSEREALELLLAHVQQYCGASAAAPPAAPVAPAVNASATSNDALKVADVVAARAELARAKAEANRAGTLLRLSRAADKPARLARTDALTTAKTAVKAATRALRKAIGCAASCDAQVNAARDEVARAKTVANAAKQAAREATAAASAASNQTAAAQVEGGAAGSALQSCPMISTVKPILPNGSRNPRAPVATTLSEQVAVMEWTRRHAVRDAIRRGAPRATALRDASRRFVDVALDVLLRLLATPIADIMEYVYVGRDPSAAGVIARLAVLELQGAPRPAAWCHQPKTTKKTKQQRPSAAAATVTTEATAAAGGGSGAGGSHDVAAASVPQSSNAPAPATKSARGHARQPQPQDSSAAAVPTTAGSTQRGRQSGGDNGDGSGGGGRKPRATKPKPATAAAPAANGAPCSFSSSSSPTQAPCTLGHN</sequence>
<evidence type="ECO:0000256" key="1">
    <source>
        <dbReference type="SAM" id="Coils"/>
    </source>
</evidence>
<accession>A0A835YDJ1</accession>
<feature type="compositionally biased region" description="Pro residues" evidence="2">
    <location>
        <begin position="186"/>
        <end position="198"/>
    </location>
</feature>
<feature type="region of interest" description="Disordered" evidence="2">
    <location>
        <begin position="755"/>
        <end position="789"/>
    </location>
</feature>